<keyword evidence="2" id="KW-0378">Hydrolase</keyword>
<dbReference type="GO" id="GO:0030599">
    <property type="term" value="F:pectinesterase activity"/>
    <property type="evidence" value="ECO:0007669"/>
    <property type="project" value="UniProtKB-EC"/>
</dbReference>
<dbReference type="SUPFAM" id="SSF51126">
    <property type="entry name" value="Pectin lyase-like"/>
    <property type="match status" value="1"/>
</dbReference>
<evidence type="ECO:0000259" key="6">
    <source>
        <dbReference type="Pfam" id="PF01095"/>
    </source>
</evidence>
<feature type="domain" description="Pectinesterase catalytic" evidence="6">
    <location>
        <begin position="58"/>
        <end position="214"/>
    </location>
</feature>
<evidence type="ECO:0000256" key="3">
    <source>
        <dbReference type="ARBA" id="ARBA00023085"/>
    </source>
</evidence>
<dbReference type="PANTHER" id="PTHR31707">
    <property type="entry name" value="PECTINESTERASE"/>
    <property type="match status" value="1"/>
</dbReference>
<evidence type="ECO:0000256" key="4">
    <source>
        <dbReference type="ARBA" id="ARBA00023316"/>
    </source>
</evidence>
<dbReference type="InterPro" id="IPR012334">
    <property type="entry name" value="Pectin_lyas_fold"/>
</dbReference>
<evidence type="ECO:0000256" key="1">
    <source>
        <dbReference type="ARBA" id="ARBA00005184"/>
    </source>
</evidence>
<dbReference type="Pfam" id="PF01095">
    <property type="entry name" value="Pectinesterase"/>
    <property type="match status" value="1"/>
</dbReference>
<dbReference type="Proteomes" id="UP001187471">
    <property type="component" value="Unassembled WGS sequence"/>
</dbReference>
<evidence type="ECO:0000313" key="7">
    <source>
        <dbReference type="EMBL" id="KAK2992577.1"/>
    </source>
</evidence>
<comment type="pathway">
    <text evidence="1">Glycan metabolism; pectin degradation; 2-dehydro-3-deoxy-D-gluconate from pectin: step 1/5.</text>
</comment>
<dbReference type="InterPro" id="IPR011050">
    <property type="entry name" value="Pectin_lyase_fold/virulence"/>
</dbReference>
<comment type="caution">
    <text evidence="7">The sequence shown here is derived from an EMBL/GenBank/DDBJ whole genome shotgun (WGS) entry which is preliminary data.</text>
</comment>
<dbReference type="Gene3D" id="2.160.20.10">
    <property type="entry name" value="Single-stranded right-handed beta-helix, Pectin lyase-like"/>
    <property type="match status" value="1"/>
</dbReference>
<evidence type="ECO:0000256" key="2">
    <source>
        <dbReference type="ARBA" id="ARBA00022801"/>
    </source>
</evidence>
<name>A0AA88RW90_9ASTE</name>
<dbReference type="InterPro" id="IPR000070">
    <property type="entry name" value="Pectinesterase_cat"/>
</dbReference>
<evidence type="ECO:0000256" key="5">
    <source>
        <dbReference type="ARBA" id="ARBA00047928"/>
    </source>
</evidence>
<accession>A0AA88RW90</accession>
<keyword evidence="3" id="KW-0063">Aspartyl esterase</keyword>
<reference evidence="7" key="1">
    <citation type="submission" date="2022-12" db="EMBL/GenBank/DDBJ databases">
        <title>Draft genome assemblies for two species of Escallonia (Escalloniales).</title>
        <authorList>
            <person name="Chanderbali A."/>
            <person name="Dervinis C."/>
            <person name="Anghel I."/>
            <person name="Soltis D."/>
            <person name="Soltis P."/>
            <person name="Zapata F."/>
        </authorList>
    </citation>
    <scope>NUCLEOTIDE SEQUENCE</scope>
    <source>
        <strain evidence="7">UCBG92.1500</strain>
        <tissue evidence="7">Leaf</tissue>
    </source>
</reference>
<protein>
    <recommendedName>
        <fullName evidence="6">Pectinesterase catalytic domain-containing protein</fullName>
    </recommendedName>
</protein>
<sequence>MQKKHQKTTCLCIAEHMRRLKRQDMENNVLEQLDQNKIASNLSDVKHLIKHKDEHNTNWDEKRPAVSGEGFLARHVTFENTAGANKHQAVALRINADLAAVYRCAINGKFDISETIDCIFGNAAVVFQACNIMSRMPMAGQFTVITAQSRDTPDEDTGISMQNCSILATDDLYSNSSSVKNYLGRPWRVYSRVVCLESYIDDFIDPKGWTEWVGFVFLYLPSALARTQGRENSALTR</sequence>
<dbReference type="EMBL" id="JAVXUO010000397">
    <property type="protein sequence ID" value="KAK2992577.1"/>
    <property type="molecule type" value="Genomic_DNA"/>
</dbReference>
<keyword evidence="8" id="KW-1185">Reference proteome</keyword>
<evidence type="ECO:0000313" key="8">
    <source>
        <dbReference type="Proteomes" id="UP001187471"/>
    </source>
</evidence>
<dbReference type="GO" id="GO:0042545">
    <property type="term" value="P:cell wall modification"/>
    <property type="evidence" value="ECO:0007669"/>
    <property type="project" value="InterPro"/>
</dbReference>
<dbReference type="AlphaFoldDB" id="A0AA88RW90"/>
<keyword evidence="4" id="KW-0961">Cell wall biogenesis/degradation</keyword>
<gene>
    <name evidence="7" type="ORF">RJ640_009187</name>
</gene>
<organism evidence="7 8">
    <name type="scientific">Escallonia rubra</name>
    <dbReference type="NCBI Taxonomy" id="112253"/>
    <lineage>
        <taxon>Eukaryota</taxon>
        <taxon>Viridiplantae</taxon>
        <taxon>Streptophyta</taxon>
        <taxon>Embryophyta</taxon>
        <taxon>Tracheophyta</taxon>
        <taxon>Spermatophyta</taxon>
        <taxon>Magnoliopsida</taxon>
        <taxon>eudicotyledons</taxon>
        <taxon>Gunneridae</taxon>
        <taxon>Pentapetalae</taxon>
        <taxon>asterids</taxon>
        <taxon>campanulids</taxon>
        <taxon>Escalloniales</taxon>
        <taxon>Escalloniaceae</taxon>
        <taxon>Escallonia</taxon>
    </lineage>
</organism>
<comment type="catalytic activity">
    <reaction evidence="5">
        <text>[(1-&gt;4)-alpha-D-galacturonosyl methyl ester](n) + n H2O = [(1-&gt;4)-alpha-D-galacturonosyl](n) + n methanol + n H(+)</text>
        <dbReference type="Rhea" id="RHEA:22380"/>
        <dbReference type="Rhea" id="RHEA-COMP:14570"/>
        <dbReference type="Rhea" id="RHEA-COMP:14573"/>
        <dbReference type="ChEBI" id="CHEBI:15377"/>
        <dbReference type="ChEBI" id="CHEBI:15378"/>
        <dbReference type="ChEBI" id="CHEBI:17790"/>
        <dbReference type="ChEBI" id="CHEBI:140522"/>
        <dbReference type="ChEBI" id="CHEBI:140523"/>
        <dbReference type="EC" id="3.1.1.11"/>
    </reaction>
</comment>
<proteinExistence type="predicted"/>